<keyword evidence="3" id="KW-1185">Reference proteome</keyword>
<protein>
    <submittedName>
        <fullName evidence="2">DUF1223 domain-containing protein</fullName>
    </submittedName>
</protein>
<organism evidence="2 3">
    <name type="scientific">Roseobacter ponti</name>
    <dbReference type="NCBI Taxonomy" id="1891787"/>
    <lineage>
        <taxon>Bacteria</taxon>
        <taxon>Pseudomonadati</taxon>
        <taxon>Pseudomonadota</taxon>
        <taxon>Alphaproteobacteria</taxon>
        <taxon>Rhodobacterales</taxon>
        <taxon>Roseobacteraceae</taxon>
        <taxon>Roseobacter</taxon>
    </lineage>
</organism>
<dbReference type="RefSeq" id="WP_169640759.1">
    <property type="nucleotide sequence ID" value="NZ_CP048788.1"/>
</dbReference>
<dbReference type="SUPFAM" id="SSF52833">
    <property type="entry name" value="Thioredoxin-like"/>
    <property type="match status" value="1"/>
</dbReference>
<dbReference type="InterPro" id="IPR036249">
    <property type="entry name" value="Thioredoxin-like_sf"/>
</dbReference>
<sequence length="231" mass="25184">MRRLMQAIFAGALFISPLQAQDAPVVVELYTSQGCSSCPPADDLFHQIAGRDDVIALALHVDYWDYIGWKDQFADPRNAQRQRAYATAAGRRSIYTPEMIVNGLTDIIGAKPMQLSEAIAAHKAQPAPVLVSLRRNGESVQISAEAKQPPTGALIVQMVRYVPEREADITRGENAGRRIVYSNVTQDWKILGEWDGRAPLDIEAPAPGAEAVVVLIQEKGMGPIVGAAQLR</sequence>
<evidence type="ECO:0000313" key="2">
    <source>
        <dbReference type="EMBL" id="QJF51542.1"/>
    </source>
</evidence>
<dbReference type="EMBL" id="CP048788">
    <property type="protein sequence ID" value="QJF51542.1"/>
    <property type="molecule type" value="Genomic_DNA"/>
</dbReference>
<proteinExistence type="predicted"/>
<dbReference type="Proteomes" id="UP000503308">
    <property type="component" value="Chromosome"/>
</dbReference>
<keyword evidence="1" id="KW-0732">Signal</keyword>
<reference evidence="2 3" key="1">
    <citation type="submission" date="2020-02" db="EMBL/GenBank/DDBJ databases">
        <title>Genome sequence of Roseobacter ponti.</title>
        <authorList>
            <person name="Hollensteiner J."/>
            <person name="Schneider D."/>
            <person name="Poehlein A."/>
            <person name="Daniel R."/>
        </authorList>
    </citation>
    <scope>NUCLEOTIDE SEQUENCE [LARGE SCALE GENOMIC DNA]</scope>
    <source>
        <strain evidence="2 3">DSM 106830</strain>
    </source>
</reference>
<evidence type="ECO:0000256" key="1">
    <source>
        <dbReference type="SAM" id="SignalP"/>
    </source>
</evidence>
<dbReference type="AlphaFoldDB" id="A0A858SUP2"/>
<dbReference type="Pfam" id="PF06764">
    <property type="entry name" value="DUF1223"/>
    <property type="match status" value="1"/>
</dbReference>
<gene>
    <name evidence="2" type="ORF">G3256_10395</name>
</gene>
<dbReference type="PANTHER" id="PTHR36057">
    <property type="match status" value="1"/>
</dbReference>
<name>A0A858SUP2_9RHOB</name>
<feature type="signal peptide" evidence="1">
    <location>
        <begin position="1"/>
        <end position="20"/>
    </location>
</feature>
<dbReference type="PANTHER" id="PTHR36057:SF1">
    <property type="entry name" value="LIPOPROTEIN LIPID ATTACHMENT SITE-LIKE PROTEIN, PUTATIVE (DUF1223)-RELATED"/>
    <property type="match status" value="1"/>
</dbReference>
<feature type="chain" id="PRO_5032286906" evidence="1">
    <location>
        <begin position="21"/>
        <end position="231"/>
    </location>
</feature>
<dbReference type="InterPro" id="IPR010634">
    <property type="entry name" value="DUF1223"/>
</dbReference>
<dbReference type="KEGG" id="rpon:G3256_10395"/>
<accession>A0A858SUP2</accession>
<evidence type="ECO:0000313" key="3">
    <source>
        <dbReference type="Proteomes" id="UP000503308"/>
    </source>
</evidence>